<dbReference type="NCBIfam" id="TIGR00502">
    <property type="entry name" value="nagB"/>
    <property type="match status" value="1"/>
</dbReference>
<dbReference type="Pfam" id="PF01182">
    <property type="entry name" value="Glucosamine_iso"/>
    <property type="match status" value="1"/>
</dbReference>
<feature type="active site" description="Proton acceptor; for enolization step" evidence="4">
    <location>
        <position position="63"/>
    </location>
</feature>
<reference evidence="7" key="1">
    <citation type="submission" date="2019-07" db="EMBL/GenBank/DDBJ databases">
        <title>Bacillus alkalisoli sp. nov. isolated from saline soil.</title>
        <authorList>
            <person name="Sun J.-Q."/>
            <person name="Xu L."/>
        </authorList>
    </citation>
    <scope>NUCLEOTIDE SEQUENCE [LARGE SCALE GENOMIC DNA]</scope>
    <source>
        <strain evidence="7">M4U3P1</strain>
    </source>
</reference>
<name>A0A859FAA9_9BACI</name>
<dbReference type="GO" id="GO:0005737">
    <property type="term" value="C:cytoplasm"/>
    <property type="evidence" value="ECO:0007669"/>
    <property type="project" value="TreeGrafter"/>
</dbReference>
<gene>
    <name evidence="4 6" type="primary">nagB</name>
    <name evidence="6" type="ORF">FLK61_25660</name>
</gene>
<dbReference type="InterPro" id="IPR006148">
    <property type="entry name" value="Glc/Gal-6P_isomerase"/>
</dbReference>
<dbReference type="InterPro" id="IPR004547">
    <property type="entry name" value="Glucosamine6P_isomerase"/>
</dbReference>
<dbReference type="GO" id="GO:0006046">
    <property type="term" value="P:N-acetylglucosamine catabolic process"/>
    <property type="evidence" value="ECO:0007669"/>
    <property type="project" value="UniProtKB-UniRule"/>
</dbReference>
<organism evidence="6 7">
    <name type="scientific">Paenalkalicoccus suaedae</name>
    <dbReference type="NCBI Taxonomy" id="2592382"/>
    <lineage>
        <taxon>Bacteria</taxon>
        <taxon>Bacillati</taxon>
        <taxon>Bacillota</taxon>
        <taxon>Bacilli</taxon>
        <taxon>Bacillales</taxon>
        <taxon>Bacillaceae</taxon>
        <taxon>Paenalkalicoccus</taxon>
    </lineage>
</organism>
<evidence type="ECO:0000256" key="4">
    <source>
        <dbReference type="HAMAP-Rule" id="MF_01241"/>
    </source>
</evidence>
<dbReference type="Proteomes" id="UP000318138">
    <property type="component" value="Chromosome"/>
</dbReference>
<dbReference type="EMBL" id="CP041372">
    <property type="protein sequence ID" value="QKS70159.1"/>
    <property type="molecule type" value="Genomic_DNA"/>
</dbReference>
<feature type="active site" description="Proton acceptor; for ring-opening step" evidence="4">
    <location>
        <position position="133"/>
    </location>
</feature>
<dbReference type="PANTHER" id="PTHR11280">
    <property type="entry name" value="GLUCOSAMINE-6-PHOSPHATE ISOMERASE"/>
    <property type="match status" value="1"/>
</dbReference>
<dbReference type="SUPFAM" id="SSF100950">
    <property type="entry name" value="NagB/RpiA/CoA transferase-like"/>
    <property type="match status" value="1"/>
</dbReference>
<accession>A0A859FAA9</accession>
<dbReference type="PROSITE" id="PS01161">
    <property type="entry name" value="GLC_GALNAC_ISOMERASE"/>
    <property type="match status" value="1"/>
</dbReference>
<keyword evidence="7" id="KW-1185">Reference proteome</keyword>
<dbReference type="AlphaFoldDB" id="A0A859FAA9"/>
<comment type="catalytic activity">
    <reaction evidence="1 4">
        <text>alpha-D-glucosamine 6-phosphate + H2O = beta-D-fructose 6-phosphate + NH4(+)</text>
        <dbReference type="Rhea" id="RHEA:12172"/>
        <dbReference type="ChEBI" id="CHEBI:15377"/>
        <dbReference type="ChEBI" id="CHEBI:28938"/>
        <dbReference type="ChEBI" id="CHEBI:57634"/>
        <dbReference type="ChEBI" id="CHEBI:75989"/>
        <dbReference type="EC" id="3.5.99.6"/>
    </reaction>
</comment>
<dbReference type="CDD" id="cd01399">
    <property type="entry name" value="GlcN6P_deaminase"/>
    <property type="match status" value="1"/>
</dbReference>
<sequence>MRIIHATDYDDMSKRAASYILERFKDIHTIGLATGGTPKGLYEQLIPFLQKQDLTNMHTVNLDEYVGLAPEHPNSYRQVMNKLLFNEVDIPLANTHLPNGVASDLEEECKRYEALIHFLGVDLQILGIGENGHIGFNEPGVDKNSKTHIVKLTEETREANSRYFKQREDVPTHAITMGIQTILASKEIVLLASGEHKAQAIYDMVHLEPNPTCPASFLKHHKNVTIIVDTKASVKLTG</sequence>
<dbReference type="GO" id="GO:0006043">
    <property type="term" value="P:glucosamine catabolic process"/>
    <property type="evidence" value="ECO:0007669"/>
    <property type="project" value="TreeGrafter"/>
</dbReference>
<keyword evidence="3 4" id="KW-0119">Carbohydrate metabolism</keyword>
<comment type="similarity">
    <text evidence="4">Belongs to the glucosamine/galactosamine-6-phosphate isomerase family. NagB subfamily.</text>
</comment>
<comment type="caution">
    <text evidence="4">Lacks conserved residue(s) required for the propagation of feature annotation.</text>
</comment>
<dbReference type="HAMAP" id="MF_01241">
    <property type="entry name" value="GlcN6P_deamin"/>
    <property type="match status" value="1"/>
</dbReference>
<feature type="domain" description="Glucosamine/galactosamine-6-phosphate isomerase" evidence="5">
    <location>
        <begin position="10"/>
        <end position="224"/>
    </location>
</feature>
<evidence type="ECO:0000256" key="1">
    <source>
        <dbReference type="ARBA" id="ARBA00000644"/>
    </source>
</evidence>
<evidence type="ECO:0000256" key="2">
    <source>
        <dbReference type="ARBA" id="ARBA00022801"/>
    </source>
</evidence>
<dbReference type="EC" id="3.5.99.6" evidence="4"/>
<evidence type="ECO:0000256" key="3">
    <source>
        <dbReference type="ARBA" id="ARBA00023277"/>
    </source>
</evidence>
<dbReference type="GO" id="GO:0005975">
    <property type="term" value="P:carbohydrate metabolic process"/>
    <property type="evidence" value="ECO:0007669"/>
    <property type="project" value="InterPro"/>
</dbReference>
<comment type="function">
    <text evidence="4">Catalyzes the reversible isomerization-deamination of glucosamine 6-phosphate (GlcN6P) to form fructose 6-phosphate (Fru6P) and ammonium ion.</text>
</comment>
<dbReference type="InterPro" id="IPR018321">
    <property type="entry name" value="Glucosamine6P_isomerase_CS"/>
</dbReference>
<dbReference type="InterPro" id="IPR037171">
    <property type="entry name" value="NagB/RpiA_transferase-like"/>
</dbReference>
<dbReference type="KEGG" id="psua:FLK61_25660"/>
<proteinExistence type="inferred from homology"/>
<dbReference type="GO" id="GO:0004342">
    <property type="term" value="F:glucosamine-6-phosphate deaminase activity"/>
    <property type="evidence" value="ECO:0007669"/>
    <property type="project" value="UniProtKB-UniRule"/>
</dbReference>
<keyword evidence="2 4" id="KW-0378">Hydrolase</keyword>
<dbReference type="Gene3D" id="3.40.50.1360">
    <property type="match status" value="1"/>
</dbReference>
<feature type="active site" description="For ring-opening step" evidence="4">
    <location>
        <position position="131"/>
    </location>
</feature>
<dbReference type="GO" id="GO:0019262">
    <property type="term" value="P:N-acetylneuraminate catabolic process"/>
    <property type="evidence" value="ECO:0007669"/>
    <property type="project" value="UniProtKB-UniRule"/>
</dbReference>
<evidence type="ECO:0000259" key="5">
    <source>
        <dbReference type="Pfam" id="PF01182"/>
    </source>
</evidence>
<dbReference type="RefSeq" id="WP_176008202.1">
    <property type="nucleotide sequence ID" value="NZ_CP041372.2"/>
</dbReference>
<dbReference type="UniPathway" id="UPA00629">
    <property type="reaction ID" value="UER00684"/>
</dbReference>
<feature type="active site" description="For ring-opening step" evidence="4">
    <location>
        <position position="138"/>
    </location>
</feature>
<dbReference type="PANTHER" id="PTHR11280:SF5">
    <property type="entry name" value="GLUCOSAMINE-6-PHOSPHATE ISOMERASE"/>
    <property type="match status" value="1"/>
</dbReference>
<dbReference type="FunFam" id="3.40.50.1360:FF:000003">
    <property type="entry name" value="Glucosamine-6-phosphate deaminase"/>
    <property type="match status" value="1"/>
</dbReference>
<evidence type="ECO:0000313" key="6">
    <source>
        <dbReference type="EMBL" id="QKS70159.1"/>
    </source>
</evidence>
<comment type="pathway">
    <text evidence="4">Amino-sugar metabolism; N-acetylneuraminate degradation; D-fructose 6-phosphate from N-acetylneuraminate: step 5/5.</text>
</comment>
<protein>
    <recommendedName>
        <fullName evidence="4">Glucosamine-6-phosphate deaminase</fullName>
        <ecNumber evidence="4">3.5.99.6</ecNumber>
    </recommendedName>
    <alternativeName>
        <fullName evidence="4">GlcN6P deaminase</fullName>
        <shortName evidence="4">GNPDA</shortName>
    </alternativeName>
    <alternativeName>
        <fullName evidence="4">Glucosamine-6-phosphate isomerase</fullName>
    </alternativeName>
</protein>
<dbReference type="GO" id="GO:0042802">
    <property type="term" value="F:identical protein binding"/>
    <property type="evidence" value="ECO:0007669"/>
    <property type="project" value="TreeGrafter"/>
</dbReference>
<evidence type="ECO:0000313" key="7">
    <source>
        <dbReference type="Proteomes" id="UP000318138"/>
    </source>
</evidence>